<evidence type="ECO:0000256" key="5">
    <source>
        <dbReference type="ARBA" id="ARBA00022759"/>
    </source>
</evidence>
<dbReference type="FunFam" id="3.10.20.370:FF:000001">
    <property type="entry name" value="Retrovirus-related Pol polyprotein from transposon 17.6-like protein"/>
    <property type="match status" value="1"/>
</dbReference>
<dbReference type="FunFam" id="3.30.70.270:FF:000020">
    <property type="entry name" value="Transposon Tf2-6 polyprotein-like Protein"/>
    <property type="match status" value="1"/>
</dbReference>
<dbReference type="GO" id="GO:0004519">
    <property type="term" value="F:endonuclease activity"/>
    <property type="evidence" value="ECO:0007669"/>
    <property type="project" value="UniProtKB-KW"/>
</dbReference>
<dbReference type="FunFam" id="3.10.10.10:FF:000007">
    <property type="entry name" value="Retrovirus-related Pol polyprotein from transposon 17.6-like Protein"/>
    <property type="match status" value="1"/>
</dbReference>
<dbReference type="InterPro" id="IPR001995">
    <property type="entry name" value="Peptidase_A2_cat"/>
</dbReference>
<dbReference type="Gene3D" id="2.40.70.10">
    <property type="entry name" value="Acid Proteases"/>
    <property type="match status" value="1"/>
</dbReference>
<evidence type="ECO:0000256" key="3">
    <source>
        <dbReference type="ARBA" id="ARBA00022695"/>
    </source>
</evidence>
<dbReference type="FunFam" id="3.30.420.10:FF:000032">
    <property type="entry name" value="Retrovirus-related Pol polyprotein from transposon 297-like Protein"/>
    <property type="match status" value="1"/>
</dbReference>
<dbReference type="Gene3D" id="3.10.20.370">
    <property type="match status" value="1"/>
</dbReference>
<dbReference type="PROSITE" id="PS50175">
    <property type="entry name" value="ASP_PROT_RETROV"/>
    <property type="match status" value="1"/>
</dbReference>
<dbReference type="GO" id="GO:0003723">
    <property type="term" value="F:RNA binding"/>
    <property type="evidence" value="ECO:0007669"/>
    <property type="project" value="UniProtKB-KW"/>
</dbReference>
<dbReference type="Gene3D" id="3.30.420.10">
    <property type="entry name" value="Ribonuclease H-like superfamily/Ribonuclease H"/>
    <property type="match status" value="1"/>
</dbReference>
<keyword evidence="3" id="KW-0548">Nucleotidyltransferase</keyword>
<dbReference type="Gene3D" id="3.10.10.10">
    <property type="entry name" value="HIV Type 1 Reverse Transcriptase, subunit A, domain 1"/>
    <property type="match status" value="1"/>
</dbReference>
<dbReference type="PROSITE" id="PS00141">
    <property type="entry name" value="ASP_PROTEASE"/>
    <property type="match status" value="1"/>
</dbReference>
<evidence type="ECO:0000256" key="1">
    <source>
        <dbReference type="ARBA" id="ARBA00022670"/>
    </source>
</evidence>
<dbReference type="GO" id="GO:0015074">
    <property type="term" value="P:DNA integration"/>
    <property type="evidence" value="ECO:0007669"/>
    <property type="project" value="UniProtKB-KW"/>
</dbReference>
<keyword evidence="2" id="KW-0808">Transferase</keyword>
<dbReference type="Gene3D" id="1.10.340.70">
    <property type="match status" value="1"/>
</dbReference>
<evidence type="ECO:0000256" key="4">
    <source>
        <dbReference type="ARBA" id="ARBA00022722"/>
    </source>
</evidence>
<keyword evidence="8" id="KW-0694">RNA-binding</keyword>
<dbReference type="SUPFAM" id="SSF56672">
    <property type="entry name" value="DNA/RNA polymerases"/>
    <property type="match status" value="1"/>
</dbReference>
<dbReference type="Pfam" id="PF17921">
    <property type="entry name" value="Integrase_H2C2"/>
    <property type="match status" value="1"/>
</dbReference>
<dbReference type="CDD" id="cd09274">
    <property type="entry name" value="RNase_HI_RT_Ty3"/>
    <property type="match status" value="1"/>
</dbReference>
<dbReference type="Pfam" id="PF17919">
    <property type="entry name" value="RT_RNaseH_2"/>
    <property type="match status" value="1"/>
</dbReference>
<dbReference type="PROSITE" id="PS50994">
    <property type="entry name" value="INTEGRASE"/>
    <property type="match status" value="1"/>
</dbReference>
<feature type="domain" description="Peptidase A2" evidence="13">
    <location>
        <begin position="46"/>
        <end position="118"/>
    </location>
</feature>
<dbReference type="CDD" id="cd01647">
    <property type="entry name" value="RT_LTR"/>
    <property type="match status" value="1"/>
</dbReference>
<dbReference type="PROSITE" id="PS50878">
    <property type="entry name" value="RT_POL"/>
    <property type="match status" value="1"/>
</dbReference>
<proteinExistence type="predicted"/>
<dbReference type="AlphaFoldDB" id="A0AAE1E7B3"/>
<dbReference type="SUPFAM" id="SSF50630">
    <property type="entry name" value="Acid proteases"/>
    <property type="match status" value="1"/>
</dbReference>
<evidence type="ECO:0000313" key="16">
    <source>
        <dbReference type="EMBL" id="KAK3795568.1"/>
    </source>
</evidence>
<feature type="domain" description="Reverse transcriptase" evidence="14">
    <location>
        <begin position="222"/>
        <end position="399"/>
    </location>
</feature>
<evidence type="ECO:0000256" key="2">
    <source>
        <dbReference type="ARBA" id="ARBA00022679"/>
    </source>
</evidence>
<keyword evidence="5" id="KW-0255">Endonuclease</keyword>
<evidence type="ECO:0000256" key="10">
    <source>
        <dbReference type="ARBA" id="ARBA00022918"/>
    </source>
</evidence>
<dbReference type="InterPro" id="IPR043502">
    <property type="entry name" value="DNA/RNA_pol_sf"/>
</dbReference>
<sequence>MSAIVSQVHSTAEEEPGKRQGGPTVASTSAGPHDPQLFITDANTRRRFLVDTGAQVCVIPPTWFDRHHGQGGPPLQAANGTSIPTYGARNVSLRFNENTYEARLIIADVKRPLLGADFFRRHNLLVYLNGQRLIEADTYLSSPCITSRVTKAELAPIEQDSNKFRKVLQEFPALLQPTFSSDAVKHGVQHHVCTTGPPVHSWVRRLAPDRLAVAKKEFLEMEQMGIIRKSNSPWASPLHIVAKPNGGWRPCGDYRRLNDATTPDRYPIPHIQDFAAQLAGKTIFSKIDLVRGYHQIPVHPDDIPKTAIITPFGLYEFLRMPFGLKNAAQTFQRLMDTVLQGLTCTFVYLDDILVASSSEQEHLQDIRSVCNRLQDAGLVIKLEKCLFGLKSLAFLGHQISHLGSTPLPSKVKAIEDFPKPSTVKGLQEFLGMINFYHRFISHAASLLLPLHCSLQKSTHRQVLSWTAEMDNAFTSIKAALSEATMLSHPEPEAHIFLTSDASEQAVGAVLEQYVQGVWLPLAFFSKRLRPPEKKYSTFDRELLGLYLAIRHFRFFLEGRPFTAYTDHKPLVGAMSKLSDPWTARQQRHLAFISEFSTDIRHVSGKSNVVADCLSRAALGNVSLGIDYGAMAAEQAEDAEVKAFQTAITGLQIMPHQIHNSTLLCDVSTGLPRPLVPRSFQRQVFETIHNLTHPSRKSTVKLVSQKFVWHGLKKQVSQWTQECLACQKSKIQSHVHSPVINIPVPSKRFSHLHIDLVGPLPPSEGFSHLLTIIDRTTRWPEAVPLRSTSTTDCARALIRHWISRFGVPLDLTSDRGPQFASTLWNEIAQQLGVQLHRTTAYHPQSNGLVERFHRTLKAALKARLQGPNWADELPWVLLGLRTAPKEDLGFSTAELVYGTPLTVPGEFIDLSSKFRPVCTPNDLFYTKLKNLSPFATAHHKLSSPSAVPQSLRDAKFVFIRHDGHRGPFQRPYNGPFRV</sequence>
<feature type="region of interest" description="Disordered" evidence="12">
    <location>
        <begin position="1"/>
        <end position="37"/>
    </location>
</feature>
<feature type="domain" description="Integrase catalytic" evidence="15">
    <location>
        <begin position="740"/>
        <end position="911"/>
    </location>
</feature>
<keyword evidence="1" id="KW-0645">Protease</keyword>
<dbReference type="InterPro" id="IPR036397">
    <property type="entry name" value="RNaseH_sf"/>
</dbReference>
<dbReference type="InterPro" id="IPR041577">
    <property type="entry name" value="RT_RNaseH_2"/>
</dbReference>
<evidence type="ECO:0000256" key="8">
    <source>
        <dbReference type="ARBA" id="ARBA00022884"/>
    </source>
</evidence>
<evidence type="ECO:0000259" key="15">
    <source>
        <dbReference type="PROSITE" id="PS50994"/>
    </source>
</evidence>
<name>A0AAE1E7B3_9GAST</name>
<dbReference type="PANTHER" id="PTHR37984:SF5">
    <property type="entry name" value="PROTEIN NYNRIN-LIKE"/>
    <property type="match status" value="1"/>
</dbReference>
<dbReference type="Gene3D" id="3.30.70.270">
    <property type="match status" value="2"/>
</dbReference>
<comment type="caution">
    <text evidence="16">The sequence shown here is derived from an EMBL/GenBank/DDBJ whole genome shotgun (WGS) entry which is preliminary data.</text>
</comment>
<keyword evidence="9" id="KW-0229">DNA integration</keyword>
<dbReference type="InterPro" id="IPR041588">
    <property type="entry name" value="Integrase_H2C2"/>
</dbReference>
<evidence type="ECO:0000256" key="11">
    <source>
        <dbReference type="ARBA" id="ARBA00023268"/>
    </source>
</evidence>
<dbReference type="SUPFAM" id="SSF53098">
    <property type="entry name" value="Ribonuclease H-like"/>
    <property type="match status" value="1"/>
</dbReference>
<keyword evidence="11" id="KW-0511">Multifunctional enzyme</keyword>
<dbReference type="InterPro" id="IPR043128">
    <property type="entry name" value="Rev_trsase/Diguanyl_cyclase"/>
</dbReference>
<accession>A0AAE1E7B3</accession>
<evidence type="ECO:0008006" key="18">
    <source>
        <dbReference type="Google" id="ProtNLM"/>
    </source>
</evidence>
<dbReference type="Pfam" id="PF00078">
    <property type="entry name" value="RVT_1"/>
    <property type="match status" value="1"/>
</dbReference>
<dbReference type="InterPro" id="IPR000477">
    <property type="entry name" value="RT_dom"/>
</dbReference>
<protein>
    <recommendedName>
        <fullName evidence="18">Reverse transcriptase</fullName>
    </recommendedName>
</protein>
<keyword evidence="6" id="KW-0378">Hydrolase</keyword>
<dbReference type="GO" id="GO:0004190">
    <property type="term" value="F:aspartic-type endopeptidase activity"/>
    <property type="evidence" value="ECO:0007669"/>
    <property type="project" value="InterPro"/>
</dbReference>
<dbReference type="EMBL" id="JAWDGP010001032">
    <property type="protein sequence ID" value="KAK3795568.1"/>
    <property type="molecule type" value="Genomic_DNA"/>
</dbReference>
<evidence type="ECO:0000256" key="7">
    <source>
        <dbReference type="ARBA" id="ARBA00022842"/>
    </source>
</evidence>
<dbReference type="GO" id="GO:0003964">
    <property type="term" value="F:RNA-directed DNA polymerase activity"/>
    <property type="evidence" value="ECO:0007669"/>
    <property type="project" value="UniProtKB-KW"/>
</dbReference>
<dbReference type="InterPro" id="IPR021109">
    <property type="entry name" value="Peptidase_aspartic_dom_sf"/>
</dbReference>
<evidence type="ECO:0000259" key="13">
    <source>
        <dbReference type="PROSITE" id="PS50175"/>
    </source>
</evidence>
<dbReference type="InterPro" id="IPR001584">
    <property type="entry name" value="Integrase_cat-core"/>
</dbReference>
<evidence type="ECO:0000256" key="12">
    <source>
        <dbReference type="SAM" id="MobiDB-lite"/>
    </source>
</evidence>
<keyword evidence="10" id="KW-0695">RNA-directed DNA polymerase</keyword>
<evidence type="ECO:0000256" key="6">
    <source>
        <dbReference type="ARBA" id="ARBA00022801"/>
    </source>
</evidence>
<dbReference type="PANTHER" id="PTHR37984">
    <property type="entry name" value="PROTEIN CBG26694"/>
    <property type="match status" value="1"/>
</dbReference>
<gene>
    <name evidence="16" type="ORF">RRG08_013293</name>
</gene>
<dbReference type="Proteomes" id="UP001283361">
    <property type="component" value="Unassembled WGS sequence"/>
</dbReference>
<dbReference type="Pfam" id="PF00665">
    <property type="entry name" value="rve"/>
    <property type="match status" value="1"/>
</dbReference>
<dbReference type="InterPro" id="IPR001969">
    <property type="entry name" value="Aspartic_peptidase_AS"/>
</dbReference>
<keyword evidence="4" id="KW-0540">Nuclease</keyword>
<evidence type="ECO:0000313" key="17">
    <source>
        <dbReference type="Proteomes" id="UP001283361"/>
    </source>
</evidence>
<keyword evidence="7" id="KW-0460">Magnesium</keyword>
<evidence type="ECO:0000256" key="9">
    <source>
        <dbReference type="ARBA" id="ARBA00022908"/>
    </source>
</evidence>
<dbReference type="InterPro" id="IPR050951">
    <property type="entry name" value="Retrovirus_Pol_polyprotein"/>
</dbReference>
<evidence type="ECO:0000259" key="14">
    <source>
        <dbReference type="PROSITE" id="PS50878"/>
    </source>
</evidence>
<dbReference type="GO" id="GO:0006508">
    <property type="term" value="P:proteolysis"/>
    <property type="evidence" value="ECO:0007669"/>
    <property type="project" value="UniProtKB-KW"/>
</dbReference>
<keyword evidence="17" id="KW-1185">Reference proteome</keyword>
<reference evidence="16" key="1">
    <citation type="journal article" date="2023" name="G3 (Bethesda)">
        <title>A reference genome for the long-term kleptoplast-retaining sea slug Elysia crispata morphotype clarki.</title>
        <authorList>
            <person name="Eastman K.E."/>
            <person name="Pendleton A.L."/>
            <person name="Shaikh M.A."/>
            <person name="Suttiyut T."/>
            <person name="Ogas R."/>
            <person name="Tomko P."/>
            <person name="Gavelis G."/>
            <person name="Widhalm J.R."/>
            <person name="Wisecaver J.H."/>
        </authorList>
    </citation>
    <scope>NUCLEOTIDE SEQUENCE</scope>
    <source>
        <strain evidence="16">ECLA1</strain>
    </source>
</reference>
<organism evidence="16 17">
    <name type="scientific">Elysia crispata</name>
    <name type="common">lettuce slug</name>
    <dbReference type="NCBI Taxonomy" id="231223"/>
    <lineage>
        <taxon>Eukaryota</taxon>
        <taxon>Metazoa</taxon>
        <taxon>Spiralia</taxon>
        <taxon>Lophotrochozoa</taxon>
        <taxon>Mollusca</taxon>
        <taxon>Gastropoda</taxon>
        <taxon>Heterobranchia</taxon>
        <taxon>Euthyneura</taxon>
        <taxon>Panpulmonata</taxon>
        <taxon>Sacoglossa</taxon>
        <taxon>Placobranchoidea</taxon>
        <taxon>Plakobranchidae</taxon>
        <taxon>Elysia</taxon>
    </lineage>
</organism>
<dbReference type="InterPro" id="IPR012337">
    <property type="entry name" value="RNaseH-like_sf"/>
</dbReference>
<feature type="compositionally biased region" description="Polar residues" evidence="12">
    <location>
        <begin position="1"/>
        <end position="10"/>
    </location>
</feature>